<dbReference type="Pfam" id="PF26593">
    <property type="entry name" value="TraC-like"/>
    <property type="match status" value="1"/>
</dbReference>
<dbReference type="InterPro" id="IPR058596">
    <property type="entry name" value="TraC-like_dom"/>
</dbReference>
<protein>
    <recommendedName>
        <fullName evidence="1">TraC-like domain-containing protein</fullName>
    </recommendedName>
</protein>
<gene>
    <name evidence="2" type="ORF">A3D64_02095</name>
</gene>
<accession>A0A1G2RD90</accession>
<evidence type="ECO:0000313" key="3">
    <source>
        <dbReference type="Proteomes" id="UP000178613"/>
    </source>
</evidence>
<name>A0A1G2RD90_9BACT</name>
<feature type="domain" description="TraC-like" evidence="1">
    <location>
        <begin position="23"/>
        <end position="198"/>
    </location>
</feature>
<dbReference type="AlphaFoldDB" id="A0A1G2RD90"/>
<proteinExistence type="predicted"/>
<organism evidence="2 3">
    <name type="scientific">Candidatus Wildermuthbacteria bacterium RIFCSPHIGHO2_02_FULL_49_9</name>
    <dbReference type="NCBI Taxonomy" id="1802456"/>
    <lineage>
        <taxon>Bacteria</taxon>
        <taxon>Candidatus Wildermuthiibacteriota</taxon>
    </lineage>
</organism>
<evidence type="ECO:0000313" key="2">
    <source>
        <dbReference type="EMBL" id="OHA70824.1"/>
    </source>
</evidence>
<reference evidence="2 3" key="1">
    <citation type="journal article" date="2016" name="Nat. Commun.">
        <title>Thousands of microbial genomes shed light on interconnected biogeochemical processes in an aquifer system.</title>
        <authorList>
            <person name="Anantharaman K."/>
            <person name="Brown C.T."/>
            <person name="Hug L.A."/>
            <person name="Sharon I."/>
            <person name="Castelle C.J."/>
            <person name="Probst A.J."/>
            <person name="Thomas B.C."/>
            <person name="Singh A."/>
            <person name="Wilkins M.J."/>
            <person name="Karaoz U."/>
            <person name="Brodie E.L."/>
            <person name="Williams K.H."/>
            <person name="Hubbard S.S."/>
            <person name="Banfield J.F."/>
        </authorList>
    </citation>
    <scope>NUCLEOTIDE SEQUENCE [LARGE SCALE GENOMIC DNA]</scope>
</reference>
<sequence>MPNTSTQNFLEIEEIREGMLVLKNRQLRGVLMVSSANFALKSQEEQEAIISQFQNFLNSLDFSLQITIQSRRLNITGYLDSLRGLQQNQQNELLKEQTADYLAFVEQLISGSSIMAKNFFVVVPFSLMEVVGQGMWPAPVRLGRTAADKQKTGKLAEAQFQRMKNQLWQRMEFVALGLRRAGLQVVPLSSEELIELFWSSHHPQEAEVGYYPQIPPEVLK</sequence>
<dbReference type="EMBL" id="MHUB01000016">
    <property type="protein sequence ID" value="OHA70824.1"/>
    <property type="molecule type" value="Genomic_DNA"/>
</dbReference>
<dbReference type="Proteomes" id="UP000178613">
    <property type="component" value="Unassembled WGS sequence"/>
</dbReference>
<comment type="caution">
    <text evidence="2">The sequence shown here is derived from an EMBL/GenBank/DDBJ whole genome shotgun (WGS) entry which is preliminary data.</text>
</comment>
<evidence type="ECO:0000259" key="1">
    <source>
        <dbReference type="Pfam" id="PF26593"/>
    </source>
</evidence>